<dbReference type="EMBL" id="UYYG01001171">
    <property type="protein sequence ID" value="VDN58692.1"/>
    <property type="molecule type" value="Genomic_DNA"/>
</dbReference>
<dbReference type="GO" id="GO:0005634">
    <property type="term" value="C:nucleus"/>
    <property type="evidence" value="ECO:0007669"/>
    <property type="project" value="TreeGrafter"/>
</dbReference>
<dbReference type="AlphaFoldDB" id="A0A0N4UC16"/>
<accession>A0A0N4UC16</accession>
<dbReference type="Proteomes" id="UP000038040">
    <property type="component" value="Unplaced"/>
</dbReference>
<organism evidence="3 5">
    <name type="scientific">Dracunculus medinensis</name>
    <name type="common">Guinea worm</name>
    <dbReference type="NCBI Taxonomy" id="318479"/>
    <lineage>
        <taxon>Eukaryota</taxon>
        <taxon>Metazoa</taxon>
        <taxon>Ecdysozoa</taxon>
        <taxon>Nematoda</taxon>
        <taxon>Chromadorea</taxon>
        <taxon>Rhabditida</taxon>
        <taxon>Spirurina</taxon>
        <taxon>Dracunculoidea</taxon>
        <taxon>Dracunculidae</taxon>
        <taxon>Dracunculus</taxon>
    </lineage>
</organism>
<dbReference type="Gene3D" id="1.10.720.30">
    <property type="entry name" value="SAP domain"/>
    <property type="match status" value="1"/>
</dbReference>
<dbReference type="WBParaSite" id="DME_0000478201-mRNA-1">
    <property type="protein sequence ID" value="DME_0000478201-mRNA-1"/>
    <property type="gene ID" value="DME_0000478201"/>
</dbReference>
<reference evidence="2 4" key="2">
    <citation type="submission" date="2018-11" db="EMBL/GenBank/DDBJ databases">
        <authorList>
            <consortium name="Pathogen Informatics"/>
        </authorList>
    </citation>
    <scope>NUCLEOTIDE SEQUENCE [LARGE SCALE GENOMIC DNA]</scope>
</reference>
<protein>
    <submittedName>
        <fullName evidence="5">SAP domain-containing protein</fullName>
    </submittedName>
</protein>
<evidence type="ECO:0000259" key="1">
    <source>
        <dbReference type="PROSITE" id="PS50800"/>
    </source>
</evidence>
<evidence type="ECO:0000313" key="4">
    <source>
        <dbReference type="Proteomes" id="UP000274756"/>
    </source>
</evidence>
<dbReference type="InterPro" id="IPR036361">
    <property type="entry name" value="SAP_dom_sf"/>
</dbReference>
<dbReference type="GO" id="GO:0045944">
    <property type="term" value="P:positive regulation of transcription by RNA polymerase II"/>
    <property type="evidence" value="ECO:0007669"/>
    <property type="project" value="TreeGrafter"/>
</dbReference>
<name>A0A0N4UC16_DRAME</name>
<dbReference type="OrthoDB" id="197676at2759"/>
<keyword evidence="4" id="KW-1185">Reference proteome</keyword>
<evidence type="ECO:0000313" key="5">
    <source>
        <dbReference type="WBParaSite" id="DME_0000478201-mRNA-1"/>
    </source>
</evidence>
<dbReference type="SMART" id="SM00513">
    <property type="entry name" value="SAP"/>
    <property type="match status" value="1"/>
</dbReference>
<reference evidence="5" key="1">
    <citation type="submission" date="2017-02" db="UniProtKB">
        <authorList>
            <consortium name="WormBaseParasite"/>
        </authorList>
    </citation>
    <scope>IDENTIFICATION</scope>
</reference>
<proteinExistence type="predicted"/>
<dbReference type="PROSITE" id="PS50800">
    <property type="entry name" value="SAP"/>
    <property type="match status" value="1"/>
</dbReference>
<dbReference type="GO" id="GO:0003713">
    <property type="term" value="F:transcription coactivator activity"/>
    <property type="evidence" value="ECO:0007669"/>
    <property type="project" value="TreeGrafter"/>
</dbReference>
<gene>
    <name evidence="2" type="ORF">DME_LOCUS8665</name>
</gene>
<dbReference type="PANTHER" id="PTHR22793">
    <property type="entry name" value="MYOCARDIN-RELATED TRANSCRIPTION FACTOR-RELATED"/>
    <property type="match status" value="1"/>
</dbReference>
<evidence type="ECO:0000313" key="3">
    <source>
        <dbReference type="Proteomes" id="UP000038040"/>
    </source>
</evidence>
<dbReference type="Proteomes" id="UP000274756">
    <property type="component" value="Unassembled WGS sequence"/>
</dbReference>
<evidence type="ECO:0000313" key="2">
    <source>
        <dbReference type="EMBL" id="VDN58692.1"/>
    </source>
</evidence>
<dbReference type="STRING" id="318479.A0A0N4UC16"/>
<dbReference type="SUPFAM" id="SSF68906">
    <property type="entry name" value="SAP domain"/>
    <property type="match status" value="1"/>
</dbReference>
<dbReference type="InterPro" id="IPR003034">
    <property type="entry name" value="SAP_dom"/>
</dbReference>
<dbReference type="Pfam" id="PF02037">
    <property type="entry name" value="SAP"/>
    <property type="match status" value="1"/>
</dbReference>
<sequence>MQEQKISTAKRCCQCSAGITESVSIINNTSYSYPETEKPKTRLSDYRVQDLKTECKKRQLPVSGAKPQLLERLKPYEDAILASTNIIETQQQFSDVTSLSSPISDSNVNSNSNNRLPPISNVISDYLQQTVSQPSSSTSDHLQQQVFFQFQPNHSQQQRQRQQILQVCLSLIQEFWCFIFQNFKNEIFSCF</sequence>
<feature type="domain" description="SAP" evidence="1">
    <location>
        <begin position="43"/>
        <end position="77"/>
    </location>
</feature>
<dbReference type="PANTHER" id="PTHR22793:SF12">
    <property type="entry name" value="MYOCARDIN-RELATED TRANSCRIPTION FACTOR, ISOFORM H"/>
    <property type="match status" value="1"/>
</dbReference>
<dbReference type="InterPro" id="IPR043451">
    <property type="entry name" value="Myocardin-like"/>
</dbReference>